<evidence type="ECO:0000313" key="2">
    <source>
        <dbReference type="EMBL" id="EMY79501.1"/>
    </source>
</evidence>
<comment type="caution">
    <text evidence="2">The sequence shown here is derived from an EMBL/GenBank/DDBJ whole genome shotgun (WGS) entry which is preliminary data.</text>
</comment>
<protein>
    <submittedName>
        <fullName evidence="2">Uncharacterized protein</fullName>
    </submittedName>
</protein>
<dbReference type="STRING" id="1218598.LEP1GSC060_2487"/>
<organism evidence="2 3">
    <name type="scientific">Leptospira weilii serovar Ranarum str. ICFT</name>
    <dbReference type="NCBI Taxonomy" id="1218598"/>
    <lineage>
        <taxon>Bacteria</taxon>
        <taxon>Pseudomonadati</taxon>
        <taxon>Spirochaetota</taxon>
        <taxon>Spirochaetia</taxon>
        <taxon>Leptospirales</taxon>
        <taxon>Leptospiraceae</taxon>
        <taxon>Leptospira</taxon>
    </lineage>
</organism>
<keyword evidence="1" id="KW-0472">Membrane</keyword>
<keyword evidence="3" id="KW-1185">Reference proteome</keyword>
<feature type="transmembrane region" description="Helical" evidence="1">
    <location>
        <begin position="62"/>
        <end position="84"/>
    </location>
</feature>
<proteinExistence type="predicted"/>
<dbReference type="Proteomes" id="UP000012313">
    <property type="component" value="Unassembled WGS sequence"/>
</dbReference>
<keyword evidence="1" id="KW-1133">Transmembrane helix</keyword>
<evidence type="ECO:0000313" key="3">
    <source>
        <dbReference type="Proteomes" id="UP000012313"/>
    </source>
</evidence>
<gene>
    <name evidence="2" type="ORF">LEP1GSC060_2487</name>
</gene>
<keyword evidence="1" id="KW-0812">Transmembrane</keyword>
<dbReference type="EMBL" id="AOHC02000012">
    <property type="protein sequence ID" value="EMY79501.1"/>
    <property type="molecule type" value="Genomic_DNA"/>
</dbReference>
<name>N1WGX7_9LEPT</name>
<evidence type="ECO:0000256" key="1">
    <source>
        <dbReference type="SAM" id="Phobius"/>
    </source>
</evidence>
<dbReference type="AlphaFoldDB" id="N1WGX7"/>
<sequence>MYPRFFSKRIKDALRIHPEDSYRDGIFRIFHLFDIIIAGFRERISSESRSFRLLWEHDRSCAFGLTLLVPWDLFLILVFASLFVRGPGWLKFFHNFPYERNDSADFFSPFCCFSREFYLSKICFS</sequence>
<reference evidence="2" key="1">
    <citation type="submission" date="2013-03" db="EMBL/GenBank/DDBJ databases">
        <authorList>
            <person name="Harkins D.M."/>
            <person name="Durkin A.S."/>
            <person name="Brinkac L.M."/>
            <person name="Haft D.H."/>
            <person name="Selengut J.D."/>
            <person name="Sanka R."/>
            <person name="DePew J."/>
            <person name="Purushe J."/>
            <person name="Hartskeerl R.A."/>
            <person name="Ahmed A."/>
            <person name="van der Linden H."/>
            <person name="Goris M.G.A."/>
            <person name="Vinetz J.M."/>
            <person name="Sutton G.G."/>
            <person name="Nierman W.C."/>
            <person name="Fouts D.E."/>
        </authorList>
    </citation>
    <scope>NUCLEOTIDE SEQUENCE [LARGE SCALE GENOMIC DNA]</scope>
    <source>
        <strain evidence="2">ICFT</strain>
    </source>
</reference>
<accession>N1WGX7</accession>